<gene>
    <name evidence="15" type="primary">hemG</name>
    <name evidence="15" type="ORF">H7344_08145</name>
</gene>
<reference evidence="15 16" key="1">
    <citation type="submission" date="2020-08" db="EMBL/GenBank/DDBJ databases">
        <title>novel species in genus Nocardioides.</title>
        <authorList>
            <person name="Zhang G."/>
        </authorList>
    </citation>
    <scope>NUCLEOTIDE SEQUENCE [LARGE SCALE GENOMIC DNA]</scope>
    <source>
        <strain evidence="15 16">SC8A-24</strain>
    </source>
</reference>
<dbReference type="Proteomes" id="UP000604001">
    <property type="component" value="Unassembled WGS sequence"/>
</dbReference>
<evidence type="ECO:0000256" key="13">
    <source>
        <dbReference type="SAM" id="MobiDB-lite"/>
    </source>
</evidence>
<keyword evidence="11 12" id="KW-0350">Heme biosynthesis</keyword>
<comment type="similarity">
    <text evidence="5 12">Belongs to the protoporphyrinogen/coproporphyrinogen oxidase family. Coproporphyrinogen III oxidase subfamily.</text>
</comment>
<evidence type="ECO:0000313" key="16">
    <source>
        <dbReference type="Proteomes" id="UP000604001"/>
    </source>
</evidence>
<proteinExistence type="inferred from homology"/>
<dbReference type="SUPFAM" id="SSF51905">
    <property type="entry name" value="FAD/NAD(P)-binding domain"/>
    <property type="match status" value="1"/>
</dbReference>
<evidence type="ECO:0000256" key="11">
    <source>
        <dbReference type="ARBA" id="ARBA00023133"/>
    </source>
</evidence>
<dbReference type="PANTHER" id="PTHR42923">
    <property type="entry name" value="PROTOPORPHYRINOGEN OXIDASE"/>
    <property type="match status" value="1"/>
</dbReference>
<accession>A0ABR6U746</accession>
<keyword evidence="8 12" id="KW-0285">Flavoprotein</keyword>
<sequence length="486" mass="50075">MGRHDLRLGSRGPTARPEPWPGWDAGRVTDQQRRRTIVVGAGIAGLTAARDLVAAGDEVVVLEASDVVGGKVRRHEVAGVAVDVGAEAMLNRRPEGVDLARAAGLEVEHPALTSSRIWTRGELRPLPRSLMGVPLDLDQLAASGVLSDEGLARVRAEPALGPEDPEALEGDVSVGDLVDRRFGPEVTDRLVEPLLGGVYAGRARAISARAAVPQLVAYAARGSLLEQAAALPTTYDSPVFAGLPGGMGRLPEALAAGLPVRLGVTVRGLAHRPGGGFTLTCGPTTAPELVEADAVVLATPAAPTARLLAVVAPVAATELAGVETASVVVVTLAYRVEDAGPVVGAGSSGFLVPPVEGRRVKASTFSFAKWDWVRAAGAAEGVVHLRTSLGRHGDEVALQATDDELVAWSLADLADATGLTARPVDVHVQRWGGGLPQYALGHLDRVARVRSALDAVPGLAVCGATYDGVGIPAVVASAHRTARELG</sequence>
<evidence type="ECO:0000256" key="2">
    <source>
        <dbReference type="ARBA" id="ARBA00001974"/>
    </source>
</evidence>
<dbReference type="InterPro" id="IPR002937">
    <property type="entry name" value="Amino_oxidase"/>
</dbReference>
<name>A0ABR6U746_9ACTN</name>
<comment type="function">
    <text evidence="3 12">Involved in coproporphyrin-dependent heme b biosynthesis. Catalyzes the oxidation of coproporphyrinogen III to coproporphyrin III.</text>
</comment>
<comment type="catalytic activity">
    <reaction evidence="1">
        <text>coproporphyrinogen III + 3 O2 = coproporphyrin III + 3 H2O2</text>
        <dbReference type="Rhea" id="RHEA:43436"/>
        <dbReference type="ChEBI" id="CHEBI:15379"/>
        <dbReference type="ChEBI" id="CHEBI:16240"/>
        <dbReference type="ChEBI" id="CHEBI:57309"/>
        <dbReference type="ChEBI" id="CHEBI:131725"/>
        <dbReference type="EC" id="1.3.3.15"/>
    </reaction>
    <physiologicalReaction direction="left-to-right" evidence="1">
        <dbReference type="Rhea" id="RHEA:43437"/>
    </physiologicalReaction>
</comment>
<dbReference type="NCBIfam" id="TIGR00562">
    <property type="entry name" value="proto_IX_ox"/>
    <property type="match status" value="1"/>
</dbReference>
<evidence type="ECO:0000256" key="6">
    <source>
        <dbReference type="ARBA" id="ARBA00012402"/>
    </source>
</evidence>
<evidence type="ECO:0000256" key="4">
    <source>
        <dbReference type="ARBA" id="ARBA00004744"/>
    </source>
</evidence>
<comment type="pathway">
    <text evidence="4 12">Porphyrin-containing compound metabolism; protoheme biosynthesis.</text>
</comment>
<evidence type="ECO:0000256" key="10">
    <source>
        <dbReference type="ARBA" id="ARBA00023002"/>
    </source>
</evidence>
<dbReference type="PANTHER" id="PTHR42923:SF3">
    <property type="entry name" value="PROTOPORPHYRINOGEN OXIDASE"/>
    <property type="match status" value="1"/>
</dbReference>
<feature type="region of interest" description="Disordered" evidence="13">
    <location>
        <begin position="1"/>
        <end position="26"/>
    </location>
</feature>
<dbReference type="Gene3D" id="1.10.3110.10">
    <property type="entry name" value="protoporphyrinogen ix oxidase, domain 3"/>
    <property type="match status" value="1"/>
</dbReference>
<dbReference type="SUPFAM" id="SSF54373">
    <property type="entry name" value="FAD-linked reductases, C-terminal domain"/>
    <property type="match status" value="1"/>
</dbReference>
<keyword evidence="16" id="KW-1185">Reference proteome</keyword>
<dbReference type="EC" id="1.3.3.15" evidence="6 12"/>
<evidence type="ECO:0000256" key="1">
    <source>
        <dbReference type="ARBA" id="ARBA00001755"/>
    </source>
</evidence>
<dbReference type="EMBL" id="JACMYC010000004">
    <property type="protein sequence ID" value="MBC2960262.1"/>
    <property type="molecule type" value="Genomic_DNA"/>
</dbReference>
<comment type="cofactor">
    <cofactor evidence="2 12">
        <name>FAD</name>
        <dbReference type="ChEBI" id="CHEBI:57692"/>
    </cofactor>
</comment>
<evidence type="ECO:0000256" key="3">
    <source>
        <dbReference type="ARBA" id="ARBA00002185"/>
    </source>
</evidence>
<evidence type="ECO:0000259" key="14">
    <source>
        <dbReference type="Pfam" id="PF01593"/>
    </source>
</evidence>
<comment type="subcellular location">
    <subcellularLocation>
        <location evidence="12">Cytoplasm</location>
    </subcellularLocation>
</comment>
<dbReference type="InterPro" id="IPR050464">
    <property type="entry name" value="Zeta_carotene_desat/Oxidored"/>
</dbReference>
<evidence type="ECO:0000256" key="5">
    <source>
        <dbReference type="ARBA" id="ARBA00008310"/>
    </source>
</evidence>
<evidence type="ECO:0000256" key="7">
    <source>
        <dbReference type="ARBA" id="ARBA00019046"/>
    </source>
</evidence>
<dbReference type="Gene3D" id="3.50.50.60">
    <property type="entry name" value="FAD/NAD(P)-binding domain"/>
    <property type="match status" value="1"/>
</dbReference>
<dbReference type="Gene3D" id="3.90.660.20">
    <property type="entry name" value="Protoporphyrinogen oxidase, mitochondrial, domain 2"/>
    <property type="match status" value="1"/>
</dbReference>
<evidence type="ECO:0000313" key="15">
    <source>
        <dbReference type="EMBL" id="MBC2960262.1"/>
    </source>
</evidence>
<protein>
    <recommendedName>
        <fullName evidence="7 12">Coproporphyrinogen III oxidase</fullName>
        <ecNumber evidence="6 12">1.3.3.15</ecNumber>
    </recommendedName>
</protein>
<keyword evidence="10 12" id="KW-0560">Oxidoreductase</keyword>
<comment type="caution">
    <text evidence="15">The sequence shown here is derived from an EMBL/GenBank/DDBJ whole genome shotgun (WGS) entry which is preliminary data.</text>
</comment>
<dbReference type="InterPro" id="IPR004572">
    <property type="entry name" value="Protoporphyrinogen_oxidase"/>
</dbReference>
<evidence type="ECO:0000256" key="8">
    <source>
        <dbReference type="ARBA" id="ARBA00022630"/>
    </source>
</evidence>
<organism evidence="15 16">
    <name type="scientific">Nocardioides deserti</name>
    <dbReference type="NCBI Taxonomy" id="1588644"/>
    <lineage>
        <taxon>Bacteria</taxon>
        <taxon>Bacillati</taxon>
        <taxon>Actinomycetota</taxon>
        <taxon>Actinomycetes</taxon>
        <taxon>Propionibacteriales</taxon>
        <taxon>Nocardioidaceae</taxon>
        <taxon>Nocardioides</taxon>
    </lineage>
</organism>
<dbReference type="InterPro" id="IPR036188">
    <property type="entry name" value="FAD/NAD-bd_sf"/>
</dbReference>
<feature type="domain" description="Amine oxidase" evidence="14">
    <location>
        <begin position="43"/>
        <end position="485"/>
    </location>
</feature>
<evidence type="ECO:0000256" key="12">
    <source>
        <dbReference type="RuleBase" id="RU364052"/>
    </source>
</evidence>
<keyword evidence="9 12" id="KW-0274">FAD</keyword>
<keyword evidence="12" id="KW-0963">Cytoplasm</keyword>
<dbReference type="GO" id="GO:0004729">
    <property type="term" value="F:oxygen-dependent protoporphyrinogen oxidase activity"/>
    <property type="evidence" value="ECO:0007669"/>
    <property type="project" value="UniProtKB-EC"/>
</dbReference>
<evidence type="ECO:0000256" key="9">
    <source>
        <dbReference type="ARBA" id="ARBA00022827"/>
    </source>
</evidence>
<dbReference type="Pfam" id="PF01593">
    <property type="entry name" value="Amino_oxidase"/>
    <property type="match status" value="1"/>
</dbReference>